<dbReference type="SUPFAM" id="SSF54995">
    <property type="entry name" value="Ribosomal protein S6"/>
    <property type="match status" value="1"/>
</dbReference>
<keyword evidence="3" id="KW-0687">Ribonucleoprotein</keyword>
<dbReference type="HAMAP" id="MF_00360">
    <property type="entry name" value="Ribosomal_bS6"/>
    <property type="match status" value="1"/>
</dbReference>
<keyword evidence="3" id="KW-0699">rRNA-binding</keyword>
<dbReference type="GO" id="GO:0006412">
    <property type="term" value="P:translation"/>
    <property type="evidence" value="ECO:0007669"/>
    <property type="project" value="UniProtKB-UniRule"/>
</dbReference>
<dbReference type="NCBIfam" id="TIGR00166">
    <property type="entry name" value="S6"/>
    <property type="match status" value="1"/>
</dbReference>
<proteinExistence type="inferred from homology"/>
<dbReference type="InterPro" id="IPR000529">
    <property type="entry name" value="Ribosomal_bS6"/>
</dbReference>
<dbReference type="Pfam" id="PF01250">
    <property type="entry name" value="Ribosomal_S6"/>
    <property type="match status" value="1"/>
</dbReference>
<dbReference type="Proteomes" id="UP000176803">
    <property type="component" value="Unassembled WGS sequence"/>
</dbReference>
<comment type="function">
    <text evidence="3">Binds together with bS18 to 16S ribosomal RNA.</text>
</comment>
<reference evidence="4 5" key="1">
    <citation type="journal article" date="2016" name="Nat. Commun.">
        <title>Thousands of microbial genomes shed light on interconnected biogeochemical processes in an aquifer system.</title>
        <authorList>
            <person name="Anantharaman K."/>
            <person name="Brown C.T."/>
            <person name="Hug L.A."/>
            <person name="Sharon I."/>
            <person name="Castelle C.J."/>
            <person name="Probst A.J."/>
            <person name="Thomas B.C."/>
            <person name="Singh A."/>
            <person name="Wilkins M.J."/>
            <person name="Karaoz U."/>
            <person name="Brodie E.L."/>
            <person name="Williams K.H."/>
            <person name="Hubbard S.S."/>
            <person name="Banfield J.F."/>
        </authorList>
    </citation>
    <scope>NUCLEOTIDE SEQUENCE [LARGE SCALE GENOMIC DNA]</scope>
</reference>
<dbReference type="InterPro" id="IPR014717">
    <property type="entry name" value="Transl_elong_EF1B/ribsomal_bS6"/>
</dbReference>
<protein>
    <recommendedName>
        <fullName evidence="2 3">Small ribosomal subunit protein bS6</fullName>
    </recommendedName>
</protein>
<evidence type="ECO:0000256" key="2">
    <source>
        <dbReference type="ARBA" id="ARBA00035294"/>
    </source>
</evidence>
<gene>
    <name evidence="3" type="primary">rpsF</name>
    <name evidence="4" type="ORF">A3F03_00210</name>
</gene>
<dbReference type="InterPro" id="IPR035980">
    <property type="entry name" value="Ribosomal_bS6_sf"/>
</dbReference>
<dbReference type="GO" id="GO:0005840">
    <property type="term" value="C:ribosome"/>
    <property type="evidence" value="ECO:0007669"/>
    <property type="project" value="UniProtKB-KW"/>
</dbReference>
<dbReference type="CDD" id="cd00473">
    <property type="entry name" value="bS6"/>
    <property type="match status" value="1"/>
</dbReference>
<keyword evidence="3 4" id="KW-0689">Ribosomal protein</keyword>
<dbReference type="Gene3D" id="3.30.70.60">
    <property type="match status" value="1"/>
</dbReference>
<organism evidence="4 5">
    <name type="scientific">Candidatus Roizmanbacteria bacterium RIFCSPHIGHO2_12_FULL_41_11</name>
    <dbReference type="NCBI Taxonomy" id="1802052"/>
    <lineage>
        <taxon>Bacteria</taxon>
        <taxon>Candidatus Roizmaniibacteriota</taxon>
    </lineage>
</organism>
<dbReference type="GO" id="GO:0019843">
    <property type="term" value="F:rRNA binding"/>
    <property type="evidence" value="ECO:0007669"/>
    <property type="project" value="UniProtKB-UniRule"/>
</dbReference>
<evidence type="ECO:0000313" key="5">
    <source>
        <dbReference type="Proteomes" id="UP000176803"/>
    </source>
</evidence>
<keyword evidence="3" id="KW-0694">RNA-binding</keyword>
<dbReference type="GO" id="GO:1990904">
    <property type="term" value="C:ribonucleoprotein complex"/>
    <property type="evidence" value="ECO:0007669"/>
    <property type="project" value="UniProtKB-KW"/>
</dbReference>
<accession>A0A1F7I3T2</accession>
<comment type="caution">
    <text evidence="4">The sequence shown here is derived from an EMBL/GenBank/DDBJ whole genome shotgun (WGS) entry which is preliminary data.</text>
</comment>
<evidence type="ECO:0000256" key="1">
    <source>
        <dbReference type="ARBA" id="ARBA00009512"/>
    </source>
</evidence>
<dbReference type="AlphaFoldDB" id="A0A1F7I3T2"/>
<sequence length="89" mass="10489">MNNYEITFLLEDSKHTETIKKVIVELAGKVIEEKHWGKQSLVYPINKILVADYFTWKIQLAKDKLSGLKKTLNFDNHIIRFLLLKKEES</sequence>
<dbReference type="GO" id="GO:0003735">
    <property type="term" value="F:structural constituent of ribosome"/>
    <property type="evidence" value="ECO:0007669"/>
    <property type="project" value="InterPro"/>
</dbReference>
<dbReference type="InterPro" id="IPR020814">
    <property type="entry name" value="Ribosomal_S6_plastid/chlpt"/>
</dbReference>
<name>A0A1F7I3T2_9BACT</name>
<evidence type="ECO:0000256" key="3">
    <source>
        <dbReference type="HAMAP-Rule" id="MF_00360"/>
    </source>
</evidence>
<dbReference type="EMBL" id="MGAC01000024">
    <property type="protein sequence ID" value="OGK38019.1"/>
    <property type="molecule type" value="Genomic_DNA"/>
</dbReference>
<comment type="similarity">
    <text evidence="1 3">Belongs to the bacterial ribosomal protein bS6 family.</text>
</comment>
<evidence type="ECO:0000313" key="4">
    <source>
        <dbReference type="EMBL" id="OGK38019.1"/>
    </source>
</evidence>